<dbReference type="InterPro" id="IPR029058">
    <property type="entry name" value="AB_hydrolase_fold"/>
</dbReference>
<evidence type="ECO:0000259" key="2">
    <source>
        <dbReference type="Pfam" id="PF12697"/>
    </source>
</evidence>
<evidence type="ECO:0000313" key="4">
    <source>
        <dbReference type="Proteomes" id="UP001165080"/>
    </source>
</evidence>
<organism evidence="3 4">
    <name type="scientific">Pleodorina starrii</name>
    <dbReference type="NCBI Taxonomy" id="330485"/>
    <lineage>
        <taxon>Eukaryota</taxon>
        <taxon>Viridiplantae</taxon>
        <taxon>Chlorophyta</taxon>
        <taxon>core chlorophytes</taxon>
        <taxon>Chlorophyceae</taxon>
        <taxon>CS clade</taxon>
        <taxon>Chlamydomonadales</taxon>
        <taxon>Volvocaceae</taxon>
        <taxon>Pleodorina</taxon>
    </lineage>
</organism>
<keyword evidence="1" id="KW-0472">Membrane</keyword>
<proteinExistence type="predicted"/>
<dbReference type="PRINTS" id="PR00111">
    <property type="entry name" value="ABHYDROLASE"/>
</dbReference>
<keyword evidence="1" id="KW-0812">Transmembrane</keyword>
<feature type="transmembrane region" description="Helical" evidence="1">
    <location>
        <begin position="213"/>
        <end position="236"/>
    </location>
</feature>
<dbReference type="Gene3D" id="3.40.50.1820">
    <property type="entry name" value="alpha/beta hydrolase"/>
    <property type="match status" value="1"/>
</dbReference>
<keyword evidence="1" id="KW-1133">Transmembrane helix</keyword>
<sequence length="428" mass="45603">MKLQYQARCSGVTARGVKPAPCLGTVFKASRCASGRVHAAADGGVNPFASTAPSTVASGVQSVETASTSANDKYGWSSHTWKWRGHTIHYKTAGCGEPVVLVHGFGLSSFHYRRNIPILAEKYKVYAIDLLGFGKSSKPILQYSMELWRDLLLDFNAEFMAGKPVVMVGNSIGALACLMVNAASPQEAVRGTVLLNSAGAMNNKGVIGDWRILALYPVLLFIDFLLSIPAVSAALFNNVRTRDNIRQVLANGVYRNPSNVDADLVEEIFAPSCDPGAREVFVSVITGPPGPKPWNLIPDLKGPLLVLWGDKDTLTPVDGPVGRFLQALPGRRPETTFKMLQDVGHCLHDDKPELVHAELLPWLERVMAGLPACGDVVAAAVQEQTAMAAEPLPGVAVGEDMGEGAVAEPAKEEEVVVATVAGSTPVAE</sequence>
<dbReference type="AlphaFoldDB" id="A0A9W6C212"/>
<dbReference type="GO" id="GO:0015994">
    <property type="term" value="P:chlorophyll metabolic process"/>
    <property type="evidence" value="ECO:0007669"/>
    <property type="project" value="TreeGrafter"/>
</dbReference>
<comment type="caution">
    <text evidence="3">The sequence shown here is derived from an EMBL/GenBank/DDBJ whole genome shotgun (WGS) entry which is preliminary data.</text>
</comment>
<dbReference type="PANTHER" id="PTHR46438">
    <property type="entry name" value="ALPHA/BETA-HYDROLASES SUPERFAMILY PROTEIN"/>
    <property type="match status" value="1"/>
</dbReference>
<reference evidence="3 4" key="1">
    <citation type="journal article" date="2023" name="Commun. Biol.">
        <title>Reorganization of the ancestral sex-determining regions during the evolution of trioecy in Pleodorina starrii.</title>
        <authorList>
            <person name="Takahashi K."/>
            <person name="Suzuki S."/>
            <person name="Kawai-Toyooka H."/>
            <person name="Yamamoto K."/>
            <person name="Hamaji T."/>
            <person name="Ootsuki R."/>
            <person name="Yamaguchi H."/>
            <person name="Kawachi M."/>
            <person name="Higashiyama T."/>
            <person name="Nozaki H."/>
        </authorList>
    </citation>
    <scope>NUCLEOTIDE SEQUENCE [LARGE SCALE GENOMIC DNA]</scope>
    <source>
        <strain evidence="3 4">NIES-4479</strain>
    </source>
</reference>
<dbReference type="EMBL" id="BRXU01000061">
    <property type="protein sequence ID" value="GLC62253.1"/>
    <property type="molecule type" value="Genomic_DNA"/>
</dbReference>
<dbReference type="InterPro" id="IPR000073">
    <property type="entry name" value="AB_hydrolase_1"/>
</dbReference>
<accession>A0A9W6C212</accession>
<protein>
    <recommendedName>
        <fullName evidence="2">AB hydrolase-1 domain-containing protein</fullName>
    </recommendedName>
</protein>
<keyword evidence="4" id="KW-1185">Reference proteome</keyword>
<evidence type="ECO:0000256" key="1">
    <source>
        <dbReference type="SAM" id="Phobius"/>
    </source>
</evidence>
<dbReference type="OrthoDB" id="408373at2759"/>
<dbReference type="Proteomes" id="UP001165080">
    <property type="component" value="Unassembled WGS sequence"/>
</dbReference>
<gene>
    <name evidence="3" type="primary">PLEST011085</name>
    <name evidence="3" type="ORF">PLESTB_001862600</name>
</gene>
<dbReference type="GO" id="GO:0047746">
    <property type="term" value="F:chlorophyllase activity"/>
    <property type="evidence" value="ECO:0007669"/>
    <property type="project" value="TreeGrafter"/>
</dbReference>
<dbReference type="PANTHER" id="PTHR46438:SF7">
    <property type="entry name" value="ALPHA_BETA-HYDROLASES SUPERFAMILY PROTEIN"/>
    <property type="match status" value="1"/>
</dbReference>
<dbReference type="FunFam" id="3.40.50.1820:FF:000174">
    <property type="entry name" value="Predicted protein"/>
    <property type="match status" value="1"/>
</dbReference>
<feature type="domain" description="AB hydrolase-1" evidence="2">
    <location>
        <begin position="99"/>
        <end position="356"/>
    </location>
</feature>
<evidence type="ECO:0000313" key="3">
    <source>
        <dbReference type="EMBL" id="GLC62253.1"/>
    </source>
</evidence>
<dbReference type="Pfam" id="PF12697">
    <property type="entry name" value="Abhydrolase_6"/>
    <property type="match status" value="1"/>
</dbReference>
<name>A0A9W6C212_9CHLO</name>
<dbReference type="SUPFAM" id="SSF53474">
    <property type="entry name" value="alpha/beta-Hydrolases"/>
    <property type="match status" value="1"/>
</dbReference>
<dbReference type="GO" id="GO:0009507">
    <property type="term" value="C:chloroplast"/>
    <property type="evidence" value="ECO:0007669"/>
    <property type="project" value="TreeGrafter"/>
</dbReference>